<keyword evidence="6" id="KW-0812">Transmembrane</keyword>
<evidence type="ECO:0000256" key="10">
    <source>
        <dbReference type="ARBA" id="ARBA00022837"/>
    </source>
</evidence>
<evidence type="ECO:0000313" key="18">
    <source>
        <dbReference type="EMBL" id="TVV70543.1"/>
    </source>
</evidence>
<accession>A0A558QTS6</accession>
<dbReference type="PANTHER" id="PTHR40457:SF1">
    <property type="entry name" value="PHOSPHOLIPASE A1"/>
    <property type="match status" value="1"/>
</dbReference>
<comment type="catalytic activity">
    <reaction evidence="2 17">
        <text>a 1,2-diacyl-sn-glycero-3-phosphocholine + H2O = a 1-acyl-sn-glycero-3-phosphocholine + a fatty acid + H(+)</text>
        <dbReference type="Rhea" id="RHEA:15801"/>
        <dbReference type="ChEBI" id="CHEBI:15377"/>
        <dbReference type="ChEBI" id="CHEBI:15378"/>
        <dbReference type="ChEBI" id="CHEBI:28868"/>
        <dbReference type="ChEBI" id="CHEBI:57643"/>
        <dbReference type="ChEBI" id="CHEBI:58168"/>
        <dbReference type="EC" id="3.1.1.4"/>
    </reaction>
</comment>
<dbReference type="SUPFAM" id="SSF56931">
    <property type="entry name" value="Outer membrane phospholipase A (OMPLA)"/>
    <property type="match status" value="1"/>
</dbReference>
<evidence type="ECO:0000256" key="7">
    <source>
        <dbReference type="ARBA" id="ARBA00022723"/>
    </source>
</evidence>
<dbReference type="PRINTS" id="PR01486">
    <property type="entry name" value="PHPHLIPASEA1"/>
</dbReference>
<dbReference type="EMBL" id="VNIM01000119">
    <property type="protein sequence ID" value="TVV70543.1"/>
    <property type="molecule type" value="Genomic_DNA"/>
</dbReference>
<keyword evidence="19" id="KW-1185">Reference proteome</keyword>
<evidence type="ECO:0000256" key="12">
    <source>
        <dbReference type="ARBA" id="ARBA00023098"/>
    </source>
</evidence>
<feature type="signal peptide" evidence="17">
    <location>
        <begin position="1"/>
        <end position="28"/>
    </location>
</feature>
<name>A0A558QTS6_9SPHN</name>
<sequence>MTNGFRATARLAWLGSLTAACLSMPAMAAVQPVLSGIDGAPRNGETVTVRLTLLNDGAIPERADPPRQIAATLSAGARTWPVALSLVAPPAATPIPAGGFVQLGYALRLPADLSTDQPLTLSAPSLGATALAFAGPVAADAPVQVATAAPVAARPAFESADPDTGNAYATRLSVYDPIYAVTGFGTNTDARIQVSFKYRLFSPAKGSDGQGLPGLEGLHFAYTQRLFWDLGAKSTPFRNVDYMPELFYLVPANKVGGNLWLGGQAGIRHESNGRDGLESRSLNMLYVQPVASFDLGRYRLSVGPRVWAYFGSLEDNPDIRRYRGNTGLFAEIGEDDGLRLTTNTRFNPGSGKGSITADVSYPLEALGVERLGLYVFGSGFAGYGENLLDYRRRTTRLRVGVGLTR</sequence>
<evidence type="ECO:0000256" key="15">
    <source>
        <dbReference type="PIRSR" id="PIRSR603187-1"/>
    </source>
</evidence>
<dbReference type="Proteomes" id="UP000318681">
    <property type="component" value="Unassembled WGS sequence"/>
</dbReference>
<feature type="binding site" description="in dimeric form" evidence="16">
    <location>
        <position position="234"/>
    </location>
    <ligand>
        <name>Ca(2+)</name>
        <dbReference type="ChEBI" id="CHEBI:29108"/>
        <label>1</label>
    </ligand>
</feature>
<dbReference type="GO" id="GO:0016042">
    <property type="term" value="P:lipid catabolic process"/>
    <property type="evidence" value="ECO:0007669"/>
    <property type="project" value="UniProtKB-KW"/>
</dbReference>
<evidence type="ECO:0000256" key="17">
    <source>
        <dbReference type="RuleBase" id="RU366027"/>
    </source>
</evidence>
<dbReference type="InterPro" id="IPR003187">
    <property type="entry name" value="PLipase_A1"/>
</dbReference>
<feature type="chain" id="PRO_5022248146" description="Phospholipase A1" evidence="17">
    <location>
        <begin position="29"/>
        <end position="405"/>
    </location>
</feature>
<proteinExistence type="inferred from homology"/>
<dbReference type="OrthoDB" id="188433at2"/>
<evidence type="ECO:0000313" key="19">
    <source>
        <dbReference type="Proteomes" id="UP000318681"/>
    </source>
</evidence>
<dbReference type="Gene3D" id="2.40.230.10">
    <property type="entry name" value="Phospholipase A1"/>
    <property type="match status" value="1"/>
</dbReference>
<keyword evidence="10 16" id="KW-0106">Calcium</keyword>
<comment type="subunit">
    <text evidence="4 17">Homodimer; dimerization is reversible, and the dimeric form is the active one.</text>
</comment>
<dbReference type="PROSITE" id="PS51257">
    <property type="entry name" value="PROKAR_LIPOPROTEIN"/>
    <property type="match status" value="1"/>
</dbReference>
<keyword evidence="8 17" id="KW-0732">Signal</keyword>
<comment type="caution">
    <text evidence="18">The sequence shown here is derived from an EMBL/GenBank/DDBJ whole genome shotgun (WGS) entry which is preliminary data.</text>
</comment>
<evidence type="ECO:0000256" key="14">
    <source>
        <dbReference type="ARBA" id="ARBA00023237"/>
    </source>
</evidence>
<dbReference type="GO" id="GO:0046872">
    <property type="term" value="F:metal ion binding"/>
    <property type="evidence" value="ECO:0007669"/>
    <property type="project" value="UniProtKB-KW"/>
</dbReference>
<feature type="binding site" description="in dimeric form" evidence="16">
    <location>
        <position position="315"/>
    </location>
    <ligand>
        <name>Ca(2+)</name>
        <dbReference type="ChEBI" id="CHEBI:29108"/>
        <label>1</label>
    </ligand>
</feature>
<dbReference type="EC" id="3.1.1.32" evidence="17"/>
<keyword evidence="12 17" id="KW-0443">Lipid metabolism</keyword>
<comment type="cofactor">
    <cofactor evidence="17">
        <name>Ca(2+)</name>
        <dbReference type="ChEBI" id="CHEBI:29108"/>
    </cofactor>
    <text evidence="17">Binds 1 Ca(2+) ion per monomer. In the dimeric form the Ca(2+) is bound by different amino acids with binding of each Ca(2+) shared with ligands coming from each monomer. The Ca(2+) ion may have a role in catalysis.</text>
</comment>
<keyword evidence="11 17" id="KW-0442">Lipid degradation</keyword>
<feature type="binding site" description="in dimeric form" evidence="16">
    <location>
        <position position="279"/>
    </location>
    <ligand>
        <name>Ca(2+)</name>
        <dbReference type="ChEBI" id="CHEBI:29108"/>
        <label>1</label>
    </ligand>
</feature>
<dbReference type="PANTHER" id="PTHR40457">
    <property type="entry name" value="PHOSPHOLIPASE A1"/>
    <property type="match status" value="1"/>
</dbReference>
<evidence type="ECO:0000256" key="11">
    <source>
        <dbReference type="ARBA" id="ARBA00022963"/>
    </source>
</evidence>
<comment type="catalytic activity">
    <reaction evidence="1 17">
        <text>a 1,2-diacyl-sn-glycero-3-phosphocholine + H2O = a 2-acyl-sn-glycero-3-phosphocholine + a fatty acid + H(+)</text>
        <dbReference type="Rhea" id="RHEA:18689"/>
        <dbReference type="ChEBI" id="CHEBI:15377"/>
        <dbReference type="ChEBI" id="CHEBI:15378"/>
        <dbReference type="ChEBI" id="CHEBI:28868"/>
        <dbReference type="ChEBI" id="CHEBI:57643"/>
        <dbReference type="ChEBI" id="CHEBI:57875"/>
        <dbReference type="EC" id="3.1.1.32"/>
    </reaction>
</comment>
<evidence type="ECO:0000256" key="8">
    <source>
        <dbReference type="ARBA" id="ARBA00022729"/>
    </source>
</evidence>
<dbReference type="InterPro" id="IPR036541">
    <property type="entry name" value="PLipase_A1_sf"/>
</dbReference>
<comment type="subcellular location">
    <subcellularLocation>
        <location evidence="17">Cell outer membrane</location>
        <topology evidence="17">Multi-pass membrane protein</topology>
    </subcellularLocation>
    <text evidence="17">One of the very few enzymes located there.</text>
</comment>
<keyword evidence="5" id="KW-1134">Transmembrane beta strand</keyword>
<protein>
    <recommendedName>
        <fullName evidence="17">Phospholipase A1</fullName>
        <ecNumber evidence="17">3.1.1.32</ecNumber>
        <ecNumber evidence="17">3.1.1.4</ecNumber>
    </recommendedName>
    <alternativeName>
        <fullName evidence="17">Phosphatidylcholine 1-acylhydrolase</fullName>
    </alternativeName>
</protein>
<evidence type="ECO:0000256" key="16">
    <source>
        <dbReference type="PIRSR" id="PIRSR603187-2"/>
    </source>
</evidence>
<dbReference type="GO" id="GO:0004623">
    <property type="term" value="F:phospholipase A2 activity"/>
    <property type="evidence" value="ECO:0007669"/>
    <property type="project" value="UniProtKB-EC"/>
</dbReference>
<organism evidence="18 19">
    <name type="scientific">Alterirhizorhabdus solaris</name>
    <dbReference type="NCBI Taxonomy" id="2529389"/>
    <lineage>
        <taxon>Bacteria</taxon>
        <taxon>Pseudomonadati</taxon>
        <taxon>Pseudomonadota</taxon>
        <taxon>Alphaproteobacteria</taxon>
        <taxon>Sphingomonadales</taxon>
        <taxon>Rhizorhabdaceae</taxon>
        <taxon>Alterirhizorhabdus</taxon>
    </lineage>
</organism>
<feature type="active site" description="Nucleophile" evidence="15">
    <location>
        <position position="271"/>
    </location>
</feature>
<gene>
    <name evidence="18" type="ORF">FOY91_18880</name>
</gene>
<dbReference type="EC" id="3.1.1.4" evidence="17"/>
<feature type="active site" description="Proton acceptor" evidence="15">
    <location>
        <position position="269"/>
    </location>
</feature>
<dbReference type="GO" id="GO:0009279">
    <property type="term" value="C:cell outer membrane"/>
    <property type="evidence" value="ECO:0007669"/>
    <property type="project" value="UniProtKB-SubCell"/>
</dbReference>
<keyword evidence="7 16" id="KW-0479">Metal-binding</keyword>
<evidence type="ECO:0000256" key="6">
    <source>
        <dbReference type="ARBA" id="ARBA00022692"/>
    </source>
</evidence>
<evidence type="ECO:0000256" key="4">
    <source>
        <dbReference type="ARBA" id="ARBA00011702"/>
    </source>
</evidence>
<evidence type="ECO:0000256" key="2">
    <source>
        <dbReference type="ARBA" id="ARBA00001604"/>
    </source>
</evidence>
<comment type="similarity">
    <text evidence="3 17">Belongs to the phospholipase A1 family.</text>
</comment>
<dbReference type="Pfam" id="PF02253">
    <property type="entry name" value="PLA1"/>
    <property type="match status" value="1"/>
</dbReference>
<dbReference type="AlphaFoldDB" id="A0A558QTS6"/>
<comment type="function">
    <text evidence="17">Hydrolysis of phosphatidylcholine with phospholipase A2 (EC 3.1.1.4) and phospholipase A1 (EC 3.1.1.32) activities.</text>
</comment>
<dbReference type="RefSeq" id="WP_145155236.1">
    <property type="nucleotide sequence ID" value="NZ_VNIM01000119.1"/>
</dbReference>
<evidence type="ECO:0000256" key="9">
    <source>
        <dbReference type="ARBA" id="ARBA00022801"/>
    </source>
</evidence>
<evidence type="ECO:0000256" key="5">
    <source>
        <dbReference type="ARBA" id="ARBA00022452"/>
    </source>
</evidence>
<reference evidence="18 19" key="1">
    <citation type="submission" date="2019-07" db="EMBL/GenBank/DDBJ databases">
        <title>Sphingomonas solaris sp. nov., isolated from a solar panel from Boston, Massachusetts.</title>
        <authorList>
            <person name="Tanner K."/>
            <person name="Pascual J."/>
            <person name="Mancuso C."/>
            <person name="Pereto J."/>
            <person name="Khalil A."/>
            <person name="Vilanova C."/>
        </authorList>
    </citation>
    <scope>NUCLEOTIDE SEQUENCE [LARGE SCALE GENOMIC DNA]</scope>
    <source>
        <strain evidence="18 19">R4DWN</strain>
    </source>
</reference>
<evidence type="ECO:0000256" key="13">
    <source>
        <dbReference type="ARBA" id="ARBA00023136"/>
    </source>
</evidence>
<evidence type="ECO:0000256" key="3">
    <source>
        <dbReference type="ARBA" id="ARBA00010525"/>
    </source>
</evidence>
<keyword evidence="9 17" id="KW-0378">Hydrolase</keyword>
<keyword evidence="13" id="KW-0472">Membrane</keyword>
<dbReference type="GO" id="GO:0008970">
    <property type="term" value="F:phospholipase A1 activity"/>
    <property type="evidence" value="ECO:0007669"/>
    <property type="project" value="UniProtKB-EC"/>
</dbReference>
<keyword evidence="14 17" id="KW-0998">Cell outer membrane</keyword>
<feature type="binding site" description="in dimeric form" evidence="16">
    <location>
        <position position="274"/>
    </location>
    <ligand>
        <name>Ca(2+)</name>
        <dbReference type="ChEBI" id="CHEBI:29108"/>
        <label>1</label>
    </ligand>
</feature>
<evidence type="ECO:0000256" key="1">
    <source>
        <dbReference type="ARBA" id="ARBA00000111"/>
    </source>
</evidence>